<dbReference type="EMBL" id="CP053540">
    <property type="protein sequence ID" value="WOB43244.1"/>
    <property type="molecule type" value="Genomic_DNA"/>
</dbReference>
<name>A0AA96Y4G7_9CYAN</name>
<dbReference type="Gene3D" id="3.40.50.2000">
    <property type="entry name" value="Glycogen Phosphorylase B"/>
    <property type="match status" value="2"/>
</dbReference>
<proteinExistence type="predicted"/>
<evidence type="ECO:0000313" key="3">
    <source>
        <dbReference type="EMBL" id="WOB43244.1"/>
    </source>
</evidence>
<dbReference type="InterPro" id="IPR050194">
    <property type="entry name" value="Glycosyltransferase_grp1"/>
</dbReference>
<protein>
    <submittedName>
        <fullName evidence="3">Glycosyltransferase</fullName>
    </submittedName>
</protein>
<dbReference type="GO" id="GO:0016758">
    <property type="term" value="F:hexosyltransferase activity"/>
    <property type="evidence" value="ECO:0007669"/>
    <property type="project" value="TreeGrafter"/>
</dbReference>
<dbReference type="RefSeq" id="WP_316792542.1">
    <property type="nucleotide sequence ID" value="NZ_CP053540.1"/>
</dbReference>
<dbReference type="PANTHER" id="PTHR45947">
    <property type="entry name" value="SULFOQUINOVOSYL TRANSFERASE SQD2"/>
    <property type="match status" value="1"/>
</dbReference>
<accession>A0AA96Y4G7</accession>
<sequence>MKPEAEQRLHCWVPNLFEFQGGIQRYLQDLLRAIASQPHRHTIVFNKRDRAGDGEMDKLSNLTFRYFGALPDAAKTPGFAASLVTAALGDRPDLILCGHLHFAPVALMLRRLAGIPYWIFTYGIDAWNVQNPLQKAALRAADRIVSISSYTRDRLLREQQLDPARVALLPCTIDAQRFRPAPKPDYLLQRYGLQPDQPVVLTVARLVGGDRHKGYDAVLEALPRIHRVLPRVHYVLVGKGGDRPRIEARIAELGLQDCVTLAGFVPDAALCDHYNLCDVFAMPSQGEGFGIVYLEALACGKPALGGNQDGATDALAQGELGALVDPTDREAIARTLIQILQGAYPNPLLYQPAELRRRAIARFGRDTFTQTLNQLLTPDL</sequence>
<feature type="domain" description="Glycosyl transferase family 1" evidence="1">
    <location>
        <begin position="190"/>
        <end position="342"/>
    </location>
</feature>
<dbReference type="KEGG" id="tog:HNI00_08790"/>
<evidence type="ECO:0000259" key="2">
    <source>
        <dbReference type="Pfam" id="PF13439"/>
    </source>
</evidence>
<dbReference type="SUPFAM" id="SSF53756">
    <property type="entry name" value="UDP-Glycosyltransferase/glycogen phosphorylase"/>
    <property type="match status" value="1"/>
</dbReference>
<dbReference type="Pfam" id="PF00534">
    <property type="entry name" value="Glycos_transf_1"/>
    <property type="match status" value="1"/>
</dbReference>
<reference evidence="3" key="1">
    <citation type="submission" date="2020-05" db="EMBL/GenBank/DDBJ databases">
        <authorList>
            <person name="Zhu T."/>
            <person name="Keshari N."/>
            <person name="Lu X."/>
        </authorList>
    </citation>
    <scope>NUCLEOTIDE SEQUENCE</scope>
    <source>
        <strain evidence="3">NK1-22</strain>
    </source>
</reference>
<evidence type="ECO:0000259" key="1">
    <source>
        <dbReference type="Pfam" id="PF00534"/>
    </source>
</evidence>
<dbReference type="AlphaFoldDB" id="A0AA96Y4G7"/>
<gene>
    <name evidence="3" type="ORF">HNI00_08790</name>
</gene>
<dbReference type="InterPro" id="IPR001296">
    <property type="entry name" value="Glyco_trans_1"/>
</dbReference>
<dbReference type="PANTHER" id="PTHR45947:SF3">
    <property type="entry name" value="SULFOQUINOVOSYL TRANSFERASE SQD2"/>
    <property type="match status" value="1"/>
</dbReference>
<dbReference type="Pfam" id="PF13439">
    <property type="entry name" value="Glyco_transf_4"/>
    <property type="match status" value="1"/>
</dbReference>
<feature type="domain" description="Glycosyltransferase subfamily 4-like N-terminal" evidence="2">
    <location>
        <begin position="21"/>
        <end position="177"/>
    </location>
</feature>
<dbReference type="InterPro" id="IPR028098">
    <property type="entry name" value="Glyco_trans_4-like_N"/>
</dbReference>
<organism evidence="3">
    <name type="scientific">Thermoleptolyngbya oregonensis NK1-22</name>
    <dbReference type="NCBI Taxonomy" id="2547457"/>
    <lineage>
        <taxon>Bacteria</taxon>
        <taxon>Bacillati</taxon>
        <taxon>Cyanobacteriota</taxon>
        <taxon>Cyanophyceae</taxon>
        <taxon>Oculatellales</taxon>
        <taxon>Oculatellaceae</taxon>
        <taxon>Thermoleptolyngbya</taxon>
    </lineage>
</organism>